<proteinExistence type="predicted"/>
<evidence type="ECO:0000313" key="1">
    <source>
        <dbReference type="EMBL" id="SOC23047.1"/>
    </source>
</evidence>
<organism evidence="1 2">
    <name type="scientific">Rhodobacter maris</name>
    <dbReference type="NCBI Taxonomy" id="446682"/>
    <lineage>
        <taxon>Bacteria</taxon>
        <taxon>Pseudomonadati</taxon>
        <taxon>Pseudomonadota</taxon>
        <taxon>Alphaproteobacteria</taxon>
        <taxon>Rhodobacterales</taxon>
        <taxon>Rhodobacter group</taxon>
        <taxon>Rhodobacter</taxon>
    </lineage>
</organism>
<reference evidence="2" key="1">
    <citation type="submission" date="2017-08" db="EMBL/GenBank/DDBJ databases">
        <authorList>
            <person name="Varghese N."/>
            <person name="Submissions S."/>
        </authorList>
    </citation>
    <scope>NUCLEOTIDE SEQUENCE [LARGE SCALE GENOMIC DNA]</scope>
    <source>
        <strain evidence="2">JA276</strain>
    </source>
</reference>
<gene>
    <name evidence="1" type="ORF">SAMN05877831_1371</name>
</gene>
<sequence length="60" mass="6760">MSLCAPSALAALRDELLALIEDLRKRTPMERLIAIAQETEKDRWGIEALLARLDPKPMSK</sequence>
<keyword evidence="2" id="KW-1185">Reference proteome</keyword>
<evidence type="ECO:0000313" key="2">
    <source>
        <dbReference type="Proteomes" id="UP000219111"/>
    </source>
</evidence>
<name>A0A285TKH6_9RHOB</name>
<accession>A0A285TKH6</accession>
<protein>
    <submittedName>
        <fullName evidence="1">Uncharacterized protein</fullName>
    </submittedName>
</protein>
<dbReference type="Proteomes" id="UP000219111">
    <property type="component" value="Unassembled WGS sequence"/>
</dbReference>
<dbReference type="AlphaFoldDB" id="A0A285TKH6"/>
<dbReference type="EMBL" id="OBMT01000037">
    <property type="protein sequence ID" value="SOC23047.1"/>
    <property type="molecule type" value="Genomic_DNA"/>
</dbReference>